<reference evidence="2 3" key="1">
    <citation type="submission" date="2019-04" db="EMBL/GenBank/DDBJ databases">
        <title>Genome sequencing of Streptococcus rubneri DSM 26920(T).</title>
        <authorList>
            <person name="Kook J.-K."/>
            <person name="Park S.-N."/>
            <person name="Lim Y.K."/>
        </authorList>
    </citation>
    <scope>NUCLEOTIDE SEQUENCE [LARGE SCALE GENOMIC DNA]</scope>
    <source>
        <strain evidence="2 3">DSM 26920</strain>
    </source>
</reference>
<organism evidence="2 3">
    <name type="scientific">Streptococcus rubneri</name>
    <dbReference type="NCBI Taxonomy" id="1234680"/>
    <lineage>
        <taxon>Bacteria</taxon>
        <taxon>Bacillati</taxon>
        <taxon>Bacillota</taxon>
        <taxon>Bacilli</taxon>
        <taxon>Lactobacillales</taxon>
        <taxon>Streptococcaceae</taxon>
        <taxon>Streptococcus</taxon>
    </lineage>
</organism>
<name>A0A4Z1DWK7_9STRE</name>
<keyword evidence="3" id="KW-1185">Reference proteome</keyword>
<evidence type="ECO:0000256" key="1">
    <source>
        <dbReference type="SAM" id="SignalP"/>
    </source>
</evidence>
<dbReference type="Proteomes" id="UP000297986">
    <property type="component" value="Unassembled WGS sequence"/>
</dbReference>
<feature type="signal peptide" evidence="1">
    <location>
        <begin position="1"/>
        <end position="21"/>
    </location>
</feature>
<proteinExistence type="predicted"/>
<gene>
    <name evidence="2" type="ORF">E5S68_02975</name>
</gene>
<feature type="chain" id="PRO_5039222983" description="Lipoprotein" evidence="1">
    <location>
        <begin position="22"/>
        <end position="156"/>
    </location>
</feature>
<dbReference type="RefSeq" id="WP_135782290.1">
    <property type="nucleotide sequence ID" value="NZ_MRXY01000010.1"/>
</dbReference>
<evidence type="ECO:0008006" key="4">
    <source>
        <dbReference type="Google" id="ProtNLM"/>
    </source>
</evidence>
<evidence type="ECO:0000313" key="2">
    <source>
        <dbReference type="EMBL" id="TGN91929.1"/>
    </source>
</evidence>
<evidence type="ECO:0000313" key="3">
    <source>
        <dbReference type="Proteomes" id="UP000297986"/>
    </source>
</evidence>
<comment type="caution">
    <text evidence="2">The sequence shown here is derived from an EMBL/GenBank/DDBJ whole genome shotgun (WGS) entry which is preliminary data.</text>
</comment>
<dbReference type="PROSITE" id="PS51257">
    <property type="entry name" value="PROKAR_LIPOPROTEIN"/>
    <property type="match status" value="1"/>
</dbReference>
<accession>A0A4Z1DWK7</accession>
<dbReference type="EMBL" id="SRRP01000001">
    <property type="protein sequence ID" value="TGN91929.1"/>
    <property type="molecule type" value="Genomic_DNA"/>
</dbReference>
<protein>
    <recommendedName>
        <fullName evidence="4">Lipoprotein</fullName>
    </recommendedName>
</protein>
<sequence length="156" mass="17881">MKKSKWILGMAFLFISLSSLMACSVNKDNQEKRTFPDNGTYIYEPSKKELKTLLEKQGTPSEVLQSLDEYYNYKIDLTIKGNQGTVQFSIEILGQVKNEQLTIAVDQDQRIIHTVEGPSLYYQVENNQLTFTHFSEKISDESSLALLKNIVFKRSS</sequence>
<dbReference type="AlphaFoldDB" id="A0A4Z1DWK7"/>
<keyword evidence="1" id="KW-0732">Signal</keyword>